<accession>A0AC34RPY7</accession>
<sequence length="95" mass="11110">MVDLETQLTDTGDKYVNDPGFEFAWACKAAERASVHMNLIMAVDTKNLKLTKDQKEIYEKFRERFPDMNVEFVSDPELKGDNKAIWAEFCEEFKH</sequence>
<protein>
    <submittedName>
        <fullName evidence="2">Polysaccharide biosynthesis domain-containing protein</fullName>
    </submittedName>
</protein>
<organism evidence="1 2">
    <name type="scientific">Panagrolaimus sp. JU765</name>
    <dbReference type="NCBI Taxonomy" id="591449"/>
    <lineage>
        <taxon>Eukaryota</taxon>
        <taxon>Metazoa</taxon>
        <taxon>Ecdysozoa</taxon>
        <taxon>Nematoda</taxon>
        <taxon>Chromadorea</taxon>
        <taxon>Rhabditida</taxon>
        <taxon>Tylenchina</taxon>
        <taxon>Panagrolaimomorpha</taxon>
        <taxon>Panagrolaimoidea</taxon>
        <taxon>Panagrolaimidae</taxon>
        <taxon>Panagrolaimus</taxon>
    </lineage>
</organism>
<evidence type="ECO:0000313" key="1">
    <source>
        <dbReference type="Proteomes" id="UP000887576"/>
    </source>
</evidence>
<dbReference type="WBParaSite" id="JU765_v2.g8859.t1">
    <property type="protein sequence ID" value="JU765_v2.g8859.t1"/>
    <property type="gene ID" value="JU765_v2.g8859"/>
</dbReference>
<dbReference type="Proteomes" id="UP000887576">
    <property type="component" value="Unplaced"/>
</dbReference>
<reference evidence="2" key="1">
    <citation type="submission" date="2022-11" db="UniProtKB">
        <authorList>
            <consortium name="WormBaseParasite"/>
        </authorList>
    </citation>
    <scope>IDENTIFICATION</scope>
</reference>
<name>A0AC34RPY7_9BILA</name>
<evidence type="ECO:0000313" key="2">
    <source>
        <dbReference type="WBParaSite" id="JU765_v2.g8859.t1"/>
    </source>
</evidence>
<proteinExistence type="predicted"/>